<accession>A0A9D6V1A6</accession>
<dbReference type="NCBIfam" id="TIGR02081">
    <property type="entry name" value="metW"/>
    <property type="match status" value="1"/>
</dbReference>
<reference evidence="1" key="1">
    <citation type="submission" date="2020-07" db="EMBL/GenBank/DDBJ databases">
        <title>Huge and variable diversity of episymbiotic CPR bacteria and DPANN archaea in groundwater ecosystems.</title>
        <authorList>
            <person name="He C.Y."/>
            <person name="Keren R."/>
            <person name="Whittaker M."/>
            <person name="Farag I.F."/>
            <person name="Doudna J."/>
            <person name="Cate J.H.D."/>
            <person name="Banfield J.F."/>
        </authorList>
    </citation>
    <scope>NUCLEOTIDE SEQUENCE</scope>
    <source>
        <strain evidence="1">NC_groundwater_1664_Pr3_B-0.1um_52_9</strain>
    </source>
</reference>
<sequence length="209" mass="23704">MSNGAPQTRTPFHQFEVGFNIIIDLITPGTRVLDLGCGSGTLLQRLRDEKDVEGCGVELDQAKVIRCIERGVRVMALDLDQGLEGFPDLSYEYVVLSRTLQQLVNPERLVKEMLRVASKSIIAFPNFGHWRILLDYVVTGRTPTSDAYPDPWYNSPDIHRITISDFRDFVKKIGAKIEREIFITEDISGPSIFWPNRRAEWGCFQISGS</sequence>
<comment type="caution">
    <text evidence="1">The sequence shown here is derived from an EMBL/GenBank/DDBJ whole genome shotgun (WGS) entry which is preliminary data.</text>
</comment>
<name>A0A9D6V1A6_9BACT</name>
<evidence type="ECO:0000313" key="2">
    <source>
        <dbReference type="Proteomes" id="UP000807825"/>
    </source>
</evidence>
<dbReference type="CDD" id="cd02440">
    <property type="entry name" value="AdoMet_MTases"/>
    <property type="match status" value="1"/>
</dbReference>
<dbReference type="InterPro" id="IPR029063">
    <property type="entry name" value="SAM-dependent_MTases_sf"/>
</dbReference>
<dbReference type="Pfam" id="PF07021">
    <property type="entry name" value="MetW"/>
    <property type="match status" value="1"/>
</dbReference>
<dbReference type="EMBL" id="JACRDE010000321">
    <property type="protein sequence ID" value="MBI5250235.1"/>
    <property type="molecule type" value="Genomic_DNA"/>
</dbReference>
<protein>
    <submittedName>
        <fullName evidence="1">Methionine biosynthesis protein MetW</fullName>
    </submittedName>
</protein>
<dbReference type="AlphaFoldDB" id="A0A9D6V1A6"/>
<dbReference type="InterPro" id="IPR010743">
    <property type="entry name" value="Methionine_synth_MetW"/>
</dbReference>
<gene>
    <name evidence="1" type="primary">metW</name>
    <name evidence="1" type="ORF">HY912_12135</name>
</gene>
<dbReference type="Gene3D" id="3.40.50.150">
    <property type="entry name" value="Vaccinia Virus protein VP39"/>
    <property type="match status" value="1"/>
</dbReference>
<proteinExistence type="predicted"/>
<evidence type="ECO:0000313" key="1">
    <source>
        <dbReference type="EMBL" id="MBI5250235.1"/>
    </source>
</evidence>
<organism evidence="1 2">
    <name type="scientific">Desulfomonile tiedjei</name>
    <dbReference type="NCBI Taxonomy" id="2358"/>
    <lineage>
        <taxon>Bacteria</taxon>
        <taxon>Pseudomonadati</taxon>
        <taxon>Thermodesulfobacteriota</taxon>
        <taxon>Desulfomonilia</taxon>
        <taxon>Desulfomonilales</taxon>
        <taxon>Desulfomonilaceae</taxon>
        <taxon>Desulfomonile</taxon>
    </lineage>
</organism>
<dbReference type="Proteomes" id="UP000807825">
    <property type="component" value="Unassembled WGS sequence"/>
</dbReference>
<dbReference type="SUPFAM" id="SSF53335">
    <property type="entry name" value="S-adenosyl-L-methionine-dependent methyltransferases"/>
    <property type="match status" value="1"/>
</dbReference>